<sequence>MNKLVLKVDLYDDRIKQKAMKAVSGLSGLDAVSIDMKDKKMTLIGDMDPVSVVSKLRKLCHAEIIMIGPAKEEKEEEKEEEEKKEEENKEEELDDLVTAYETIISLSVL</sequence>
<organism evidence="8 11">
    <name type="scientific">Medicago truncatula</name>
    <name type="common">Barrel medic</name>
    <name type="synonym">Medicago tribuloides</name>
    <dbReference type="NCBI Taxonomy" id="3880"/>
    <lineage>
        <taxon>Eukaryota</taxon>
        <taxon>Viridiplantae</taxon>
        <taxon>Streptophyta</taxon>
        <taxon>Embryophyta</taxon>
        <taxon>Tracheophyta</taxon>
        <taxon>Spermatophyta</taxon>
        <taxon>Magnoliopsida</taxon>
        <taxon>eudicotyledons</taxon>
        <taxon>Gunneridae</taxon>
        <taxon>Pentapetalae</taxon>
        <taxon>rosids</taxon>
        <taxon>fabids</taxon>
        <taxon>Fabales</taxon>
        <taxon>Fabaceae</taxon>
        <taxon>Papilionoideae</taxon>
        <taxon>50 kb inversion clade</taxon>
        <taxon>NPAAA clade</taxon>
        <taxon>Hologalegina</taxon>
        <taxon>IRL clade</taxon>
        <taxon>Trifolieae</taxon>
        <taxon>Medicago</taxon>
    </lineage>
</organism>
<keyword evidence="3" id="KW-0449">Lipoprotein</keyword>
<evidence type="ECO:0000313" key="11">
    <source>
        <dbReference type="Proteomes" id="UP000002051"/>
    </source>
</evidence>
<reference evidence="8 11" key="2">
    <citation type="journal article" date="2014" name="BMC Genomics">
        <title>An improved genome release (version Mt4.0) for the model legume Medicago truncatula.</title>
        <authorList>
            <person name="Tang H."/>
            <person name="Krishnakumar V."/>
            <person name="Bidwell S."/>
            <person name="Rosen B."/>
            <person name="Chan A."/>
            <person name="Zhou S."/>
            <person name="Gentzbittel L."/>
            <person name="Childs K.L."/>
            <person name="Yandell M."/>
            <person name="Gundlach H."/>
            <person name="Mayer K.F."/>
            <person name="Schwartz D.C."/>
            <person name="Town C.D."/>
        </authorList>
    </citation>
    <scope>GENOME REANNOTATION</scope>
    <source>
        <strain evidence="10 11">cv. Jemalong A17</strain>
    </source>
</reference>
<feature type="compositionally biased region" description="Acidic residues" evidence="6">
    <location>
        <begin position="74"/>
        <end position="94"/>
    </location>
</feature>
<evidence type="ECO:0000313" key="8">
    <source>
        <dbReference type="EMBL" id="AES75590.1"/>
    </source>
</evidence>
<reference evidence="10" key="3">
    <citation type="submission" date="2015-04" db="UniProtKB">
        <authorList>
            <consortium name="EnsemblPlants"/>
        </authorList>
    </citation>
    <scope>IDENTIFICATION</scope>
    <source>
        <strain evidence="10">cv. Jemalong A17</strain>
    </source>
</reference>
<evidence type="ECO:0000313" key="10">
    <source>
        <dbReference type="EnsemblPlants" id="AES75590"/>
    </source>
</evidence>
<protein>
    <submittedName>
        <fullName evidence="8">Heavy metal-associated domain protein</fullName>
    </submittedName>
    <submittedName>
        <fullName evidence="9">Putative heavy metal-associated domain, HMA</fullName>
    </submittedName>
</protein>
<dbReference type="OMA" id="CTKAMAV"/>
<evidence type="ECO:0000313" key="9">
    <source>
        <dbReference type="EMBL" id="RHN51531.1"/>
    </source>
</evidence>
<proteinExistence type="inferred from homology"/>
<dbReference type="Proteomes" id="UP000265566">
    <property type="component" value="Chromosome 6"/>
</dbReference>
<dbReference type="eggNOG" id="KOG1603">
    <property type="taxonomic scope" value="Eukaryota"/>
</dbReference>
<keyword evidence="11" id="KW-1185">Reference proteome</keyword>
<evidence type="ECO:0000256" key="4">
    <source>
        <dbReference type="ARBA" id="ARBA00023289"/>
    </source>
</evidence>
<dbReference type="PANTHER" id="PTHR45811">
    <property type="entry name" value="COPPER TRANSPORT PROTEIN FAMILY-RELATED"/>
    <property type="match status" value="1"/>
</dbReference>
<dbReference type="EMBL" id="PSQE01000006">
    <property type="protein sequence ID" value="RHN51531.1"/>
    <property type="molecule type" value="Genomic_DNA"/>
</dbReference>
<dbReference type="PaxDb" id="3880-AES75590"/>
<gene>
    <name evidence="10" type="primary">11439700</name>
    <name evidence="8" type="ordered locus">MTR_6g051680</name>
    <name evidence="9" type="ORF">MtrunA17_Chr6g0469671</name>
</gene>
<keyword evidence="2" id="KW-0479">Metal-binding</keyword>
<dbReference type="STRING" id="3880.G7KL11"/>
<dbReference type="GO" id="GO:0046872">
    <property type="term" value="F:metal ion binding"/>
    <property type="evidence" value="ECO:0007669"/>
    <property type="project" value="UniProtKB-KW"/>
</dbReference>
<dbReference type="Gramene" id="rna35987">
    <property type="protein sequence ID" value="RHN51531.1"/>
    <property type="gene ID" value="gene35987"/>
</dbReference>
<keyword evidence="4" id="KW-0636">Prenylation</keyword>
<dbReference type="InterPro" id="IPR051863">
    <property type="entry name" value="HIPP"/>
</dbReference>
<reference evidence="8 11" key="1">
    <citation type="journal article" date="2011" name="Nature">
        <title>The Medicago genome provides insight into the evolution of rhizobial symbioses.</title>
        <authorList>
            <person name="Young N.D."/>
            <person name="Debelle F."/>
            <person name="Oldroyd G.E."/>
            <person name="Geurts R."/>
            <person name="Cannon S.B."/>
            <person name="Udvardi M.K."/>
            <person name="Benedito V.A."/>
            <person name="Mayer K.F."/>
            <person name="Gouzy J."/>
            <person name="Schoof H."/>
            <person name="Van de Peer Y."/>
            <person name="Proost S."/>
            <person name="Cook D.R."/>
            <person name="Meyers B.C."/>
            <person name="Spannagl M."/>
            <person name="Cheung F."/>
            <person name="De Mita S."/>
            <person name="Krishnakumar V."/>
            <person name="Gundlach H."/>
            <person name="Zhou S."/>
            <person name="Mudge J."/>
            <person name="Bharti A.K."/>
            <person name="Murray J.D."/>
            <person name="Naoumkina M.A."/>
            <person name="Rosen B."/>
            <person name="Silverstein K.A."/>
            <person name="Tang H."/>
            <person name="Rombauts S."/>
            <person name="Zhao P.X."/>
            <person name="Zhou P."/>
            <person name="Barbe V."/>
            <person name="Bardou P."/>
            <person name="Bechner M."/>
            <person name="Bellec A."/>
            <person name="Berger A."/>
            <person name="Berges H."/>
            <person name="Bidwell S."/>
            <person name="Bisseling T."/>
            <person name="Choisne N."/>
            <person name="Couloux A."/>
            <person name="Denny R."/>
            <person name="Deshpande S."/>
            <person name="Dai X."/>
            <person name="Doyle J.J."/>
            <person name="Dudez A.M."/>
            <person name="Farmer A.D."/>
            <person name="Fouteau S."/>
            <person name="Franken C."/>
            <person name="Gibelin C."/>
            <person name="Gish J."/>
            <person name="Goldstein S."/>
            <person name="Gonzalez A.J."/>
            <person name="Green P.J."/>
            <person name="Hallab A."/>
            <person name="Hartog M."/>
            <person name="Hua A."/>
            <person name="Humphray S.J."/>
            <person name="Jeong D.H."/>
            <person name="Jing Y."/>
            <person name="Jocker A."/>
            <person name="Kenton S.M."/>
            <person name="Kim D.J."/>
            <person name="Klee K."/>
            <person name="Lai H."/>
            <person name="Lang C."/>
            <person name="Lin S."/>
            <person name="Macmil S.L."/>
            <person name="Magdelenat G."/>
            <person name="Matthews L."/>
            <person name="McCorrison J."/>
            <person name="Monaghan E.L."/>
            <person name="Mun J.H."/>
            <person name="Najar F.Z."/>
            <person name="Nicholson C."/>
            <person name="Noirot C."/>
            <person name="O'Bleness M."/>
            <person name="Paule C.R."/>
            <person name="Poulain J."/>
            <person name="Prion F."/>
            <person name="Qin B."/>
            <person name="Qu C."/>
            <person name="Retzel E.F."/>
            <person name="Riddle C."/>
            <person name="Sallet E."/>
            <person name="Samain S."/>
            <person name="Samson N."/>
            <person name="Sanders I."/>
            <person name="Saurat O."/>
            <person name="Scarpelli C."/>
            <person name="Schiex T."/>
            <person name="Segurens B."/>
            <person name="Severin A.J."/>
            <person name="Sherrier D.J."/>
            <person name="Shi R."/>
            <person name="Sims S."/>
            <person name="Singer S.R."/>
            <person name="Sinharoy S."/>
            <person name="Sterck L."/>
            <person name="Viollet A."/>
            <person name="Wang B.B."/>
            <person name="Wang K."/>
            <person name="Wang M."/>
            <person name="Wang X."/>
            <person name="Warfsmann J."/>
            <person name="Weissenbach J."/>
            <person name="White D.D."/>
            <person name="White J.D."/>
            <person name="Wiley G.B."/>
            <person name="Wincker P."/>
            <person name="Xing Y."/>
            <person name="Yang L."/>
            <person name="Yao Z."/>
            <person name="Ying F."/>
            <person name="Zhai J."/>
            <person name="Zhou L."/>
            <person name="Zuber A."/>
            <person name="Denarie J."/>
            <person name="Dixon R.A."/>
            <person name="May G.D."/>
            <person name="Schwartz D.C."/>
            <person name="Rogers J."/>
            <person name="Quetier F."/>
            <person name="Town C.D."/>
            <person name="Roe B.A."/>
        </authorList>
    </citation>
    <scope>NUCLEOTIDE SEQUENCE [LARGE SCALE GENOMIC DNA]</scope>
    <source>
        <strain evidence="8">A17</strain>
        <strain evidence="10 11">cv. Jemalong A17</strain>
    </source>
</reference>
<evidence type="ECO:0000256" key="5">
    <source>
        <dbReference type="ARBA" id="ARBA00024045"/>
    </source>
</evidence>
<dbReference type="InterPro" id="IPR006121">
    <property type="entry name" value="HMA_dom"/>
</dbReference>
<dbReference type="HOGENOM" id="CLU_092610_3_1_1"/>
<dbReference type="EnsemblPlants" id="AES75590">
    <property type="protein sequence ID" value="AES75590"/>
    <property type="gene ID" value="MTR_6g051680"/>
</dbReference>
<dbReference type="Pfam" id="PF00403">
    <property type="entry name" value="HMA"/>
    <property type="match status" value="1"/>
</dbReference>
<dbReference type="Proteomes" id="UP000002051">
    <property type="component" value="Chromosome 6"/>
</dbReference>
<feature type="domain" description="HMA" evidence="7">
    <location>
        <begin position="1"/>
        <end position="67"/>
    </location>
</feature>
<name>G7KL11_MEDTR</name>
<reference evidence="9" key="4">
    <citation type="journal article" date="2018" name="Nat. Plants">
        <title>Whole-genome landscape of Medicago truncatula symbiotic genes.</title>
        <authorList>
            <person name="Pecrix Y."/>
            <person name="Gamas P."/>
            <person name="Carrere S."/>
        </authorList>
    </citation>
    <scope>NUCLEOTIDE SEQUENCE</scope>
    <source>
        <tissue evidence="9">Leaves</tissue>
    </source>
</reference>
<accession>G7KL11</accession>
<feature type="region of interest" description="Disordered" evidence="6">
    <location>
        <begin position="70"/>
        <end position="94"/>
    </location>
</feature>
<evidence type="ECO:0000256" key="3">
    <source>
        <dbReference type="ARBA" id="ARBA00023288"/>
    </source>
</evidence>
<keyword evidence="1" id="KW-0488">Methylation</keyword>
<evidence type="ECO:0000256" key="1">
    <source>
        <dbReference type="ARBA" id="ARBA00022481"/>
    </source>
</evidence>
<dbReference type="PROSITE" id="PS50846">
    <property type="entry name" value="HMA_2"/>
    <property type="match status" value="1"/>
</dbReference>
<dbReference type="EMBL" id="CM001222">
    <property type="protein sequence ID" value="AES75590.1"/>
    <property type="molecule type" value="Genomic_DNA"/>
</dbReference>
<dbReference type="KEGG" id="mtr:11439700"/>
<evidence type="ECO:0000256" key="6">
    <source>
        <dbReference type="SAM" id="MobiDB-lite"/>
    </source>
</evidence>
<evidence type="ECO:0000256" key="2">
    <source>
        <dbReference type="ARBA" id="ARBA00022723"/>
    </source>
</evidence>
<comment type="similarity">
    <text evidence="5">Belongs to the HIPP family.</text>
</comment>
<dbReference type="Gene3D" id="3.30.70.100">
    <property type="match status" value="1"/>
</dbReference>
<evidence type="ECO:0000259" key="7">
    <source>
        <dbReference type="PROSITE" id="PS50846"/>
    </source>
</evidence>
<dbReference type="AlphaFoldDB" id="G7KL11"/>
<dbReference type="PANTHER" id="PTHR45811:SF38">
    <property type="entry name" value="HEAVY METAL-ASSOCIATED DOMAIN PROTEIN"/>
    <property type="match status" value="1"/>
</dbReference>
<dbReference type="OrthoDB" id="1923658at2759"/>